<dbReference type="AlphaFoldDB" id="A0A0P4WGY0"/>
<dbReference type="PANTHER" id="PTHR23421">
    <property type="entry name" value="BETA-GALACTOSIDASE RELATED"/>
    <property type="match status" value="1"/>
</dbReference>
<dbReference type="GO" id="GO:0004553">
    <property type="term" value="F:hydrolase activity, hydrolyzing O-glycosyl compounds"/>
    <property type="evidence" value="ECO:0007669"/>
    <property type="project" value="InterPro"/>
</dbReference>
<comment type="similarity">
    <text evidence="1">Belongs to the glycosyl hydrolase 35 family.</text>
</comment>
<dbReference type="EMBL" id="GDRN01089875">
    <property type="protein sequence ID" value="JAI60585.1"/>
    <property type="molecule type" value="Transcribed_RNA"/>
</dbReference>
<accession>A0A0P4WGY0</accession>
<name>A0A0P4WGY0_SCYOL</name>
<dbReference type="GO" id="GO:0005975">
    <property type="term" value="P:carbohydrate metabolic process"/>
    <property type="evidence" value="ECO:0007669"/>
    <property type="project" value="InterPro"/>
</dbReference>
<dbReference type="Gene3D" id="2.60.120.260">
    <property type="entry name" value="Galactose-binding domain-like"/>
    <property type="match status" value="1"/>
</dbReference>
<dbReference type="SUPFAM" id="SSF51445">
    <property type="entry name" value="(Trans)glycosidases"/>
    <property type="match status" value="1"/>
</dbReference>
<dbReference type="Pfam" id="PF01301">
    <property type="entry name" value="Glyco_hydro_35"/>
    <property type="match status" value="1"/>
</dbReference>
<organism evidence="3">
    <name type="scientific">Scylla olivacea</name>
    <name type="common">Orange mud crab</name>
    <name type="synonym">Cancer olivacea</name>
    <dbReference type="NCBI Taxonomy" id="85551"/>
    <lineage>
        <taxon>Eukaryota</taxon>
        <taxon>Metazoa</taxon>
        <taxon>Ecdysozoa</taxon>
        <taxon>Arthropoda</taxon>
        <taxon>Crustacea</taxon>
        <taxon>Multicrustacea</taxon>
        <taxon>Malacostraca</taxon>
        <taxon>Eumalacostraca</taxon>
        <taxon>Eucarida</taxon>
        <taxon>Decapoda</taxon>
        <taxon>Pleocyemata</taxon>
        <taxon>Brachyura</taxon>
        <taxon>Eubrachyura</taxon>
        <taxon>Portunoidea</taxon>
        <taxon>Portunidae</taxon>
        <taxon>Portuninae</taxon>
        <taxon>Scylla</taxon>
    </lineage>
</organism>
<evidence type="ECO:0000256" key="1">
    <source>
        <dbReference type="ARBA" id="ARBA00009809"/>
    </source>
</evidence>
<feature type="domain" description="Glycoside hydrolase 35 catalytic" evidence="2">
    <location>
        <begin position="31"/>
        <end position="99"/>
    </location>
</feature>
<sequence>MDTWLRNRLLPMIRPMMYENNGPIIMLTVVTERLEYCLLTNVSVNVMMFHGGTSFGLTSGSSLSDKFRANPTSYDYDAPLSEAGDLTDKYLAIRDVMSKYLSVPRGPIPRATKKGVYGVVNMTAIDNVWNVAARLPTVWHRFPLTFEVLDISGGLVIYSPSIPSEIVSARTEISL</sequence>
<reference evidence="3" key="1">
    <citation type="submission" date="2015-09" db="EMBL/GenBank/DDBJ databases">
        <title>Scylla olivacea transcriptome.</title>
        <authorList>
            <person name="Ikhwanuddin M."/>
        </authorList>
    </citation>
    <scope>NUCLEOTIDE SEQUENCE</scope>
</reference>
<dbReference type="InterPro" id="IPR031330">
    <property type="entry name" value="Gly_Hdrlase_35_cat"/>
</dbReference>
<evidence type="ECO:0000259" key="2">
    <source>
        <dbReference type="Pfam" id="PF01301"/>
    </source>
</evidence>
<protein>
    <recommendedName>
        <fullName evidence="2">Glycoside hydrolase 35 catalytic domain-containing protein</fullName>
    </recommendedName>
</protein>
<proteinExistence type="inferred from homology"/>
<dbReference type="InterPro" id="IPR017853">
    <property type="entry name" value="GH"/>
</dbReference>
<evidence type="ECO:0000313" key="3">
    <source>
        <dbReference type="EMBL" id="JAI60585.1"/>
    </source>
</evidence>
<dbReference type="InterPro" id="IPR001944">
    <property type="entry name" value="Glycoside_Hdrlase_35"/>
</dbReference>